<accession>A0AAJ0BWC9</accession>
<gene>
    <name evidence="1" type="ORF">QBC33DRAFT_544363</name>
</gene>
<dbReference type="EMBL" id="MU839015">
    <property type="protein sequence ID" value="KAK1765466.1"/>
    <property type="molecule type" value="Genomic_DNA"/>
</dbReference>
<sequence>MGSLGAALAIMGGAALVTTGGAVSVIMGGAVSVIMVGVALVTREGAVVVMGGRGDGRREGMGWFRVCWMGRYGRHWENMMRLALRENWALEREYGEVARGSRRWER</sequence>
<comment type="caution">
    <text evidence="1">The sequence shown here is derived from an EMBL/GenBank/DDBJ whole genome shotgun (WGS) entry which is preliminary data.</text>
</comment>
<dbReference type="Proteomes" id="UP001244011">
    <property type="component" value="Unassembled WGS sequence"/>
</dbReference>
<protein>
    <submittedName>
        <fullName evidence="1">Uncharacterized protein</fullName>
    </submittedName>
</protein>
<reference evidence="1" key="1">
    <citation type="submission" date="2023-06" db="EMBL/GenBank/DDBJ databases">
        <title>Genome-scale phylogeny and comparative genomics of the fungal order Sordariales.</title>
        <authorList>
            <consortium name="Lawrence Berkeley National Laboratory"/>
            <person name="Hensen N."/>
            <person name="Bonometti L."/>
            <person name="Westerberg I."/>
            <person name="Brannstrom I.O."/>
            <person name="Guillou S."/>
            <person name="Cros-Aarteil S."/>
            <person name="Calhoun S."/>
            <person name="Haridas S."/>
            <person name="Kuo A."/>
            <person name="Mondo S."/>
            <person name="Pangilinan J."/>
            <person name="Riley R."/>
            <person name="Labutti K."/>
            <person name="Andreopoulos B."/>
            <person name="Lipzen A."/>
            <person name="Chen C."/>
            <person name="Yanf M."/>
            <person name="Daum C."/>
            <person name="Ng V."/>
            <person name="Clum A."/>
            <person name="Steindorff A."/>
            <person name="Ohm R."/>
            <person name="Martin F."/>
            <person name="Silar P."/>
            <person name="Natvig D."/>
            <person name="Lalanne C."/>
            <person name="Gautier V."/>
            <person name="Ament-Velasquez S.L."/>
            <person name="Kruys A."/>
            <person name="Hutchinson M.I."/>
            <person name="Powell A.J."/>
            <person name="Barry K."/>
            <person name="Miller A.N."/>
            <person name="Grigoriev I.V."/>
            <person name="Debuchy R."/>
            <person name="Gladieux P."/>
            <person name="Thoren M.H."/>
            <person name="Johannesson H."/>
        </authorList>
    </citation>
    <scope>NUCLEOTIDE SEQUENCE</scope>
    <source>
        <strain evidence="1">8032-3</strain>
    </source>
</reference>
<dbReference type="GeneID" id="85311635"/>
<keyword evidence="2" id="KW-1185">Reference proteome</keyword>
<evidence type="ECO:0000313" key="1">
    <source>
        <dbReference type="EMBL" id="KAK1765466.1"/>
    </source>
</evidence>
<proteinExistence type="predicted"/>
<organism evidence="1 2">
    <name type="scientific">Phialemonium atrogriseum</name>
    <dbReference type="NCBI Taxonomy" id="1093897"/>
    <lineage>
        <taxon>Eukaryota</taxon>
        <taxon>Fungi</taxon>
        <taxon>Dikarya</taxon>
        <taxon>Ascomycota</taxon>
        <taxon>Pezizomycotina</taxon>
        <taxon>Sordariomycetes</taxon>
        <taxon>Sordariomycetidae</taxon>
        <taxon>Cephalothecales</taxon>
        <taxon>Cephalothecaceae</taxon>
        <taxon>Phialemonium</taxon>
    </lineage>
</organism>
<dbReference type="RefSeq" id="XP_060281679.1">
    <property type="nucleotide sequence ID" value="XM_060428448.1"/>
</dbReference>
<name>A0AAJ0BWC9_9PEZI</name>
<dbReference type="AlphaFoldDB" id="A0AAJ0BWC9"/>
<evidence type="ECO:0000313" key="2">
    <source>
        <dbReference type="Proteomes" id="UP001244011"/>
    </source>
</evidence>